<evidence type="ECO:0000259" key="2">
    <source>
        <dbReference type="SMART" id="SM00892"/>
    </source>
</evidence>
<name>A0ABQ2H7L7_9PORP</name>
<gene>
    <name evidence="3" type="ORF">GCM10007088_09900</name>
</gene>
<dbReference type="InterPro" id="IPR040255">
    <property type="entry name" value="Non-specific_endonuclease"/>
</dbReference>
<evidence type="ECO:0008006" key="5">
    <source>
        <dbReference type="Google" id="ProtNLM"/>
    </source>
</evidence>
<dbReference type="InterPro" id="IPR001604">
    <property type="entry name" value="Endo_G_ENPP1-like_dom"/>
</dbReference>
<dbReference type="SMART" id="SM00892">
    <property type="entry name" value="Endonuclease_NS"/>
    <property type="match status" value="1"/>
</dbReference>
<proteinExistence type="predicted"/>
<dbReference type="PANTHER" id="PTHR13966:SF5">
    <property type="entry name" value="ENDONUCLEASE G, MITOCHONDRIAL"/>
    <property type="match status" value="1"/>
</dbReference>
<keyword evidence="4" id="KW-1185">Reference proteome</keyword>
<reference evidence="4" key="1">
    <citation type="journal article" date="2019" name="Int. J. Syst. Evol. Microbiol.">
        <title>The Global Catalogue of Microorganisms (GCM) 10K type strain sequencing project: providing services to taxonomists for standard genome sequencing and annotation.</title>
        <authorList>
            <consortium name="The Broad Institute Genomics Platform"/>
            <consortium name="The Broad Institute Genome Sequencing Center for Infectious Disease"/>
            <person name="Wu L."/>
            <person name="Ma J."/>
        </authorList>
    </citation>
    <scope>NUCLEOTIDE SEQUENCE [LARGE SCALE GENOMIC DNA]</scope>
    <source>
        <strain evidence="4">JCM 30531</strain>
    </source>
</reference>
<feature type="domain" description="DNA/RNA non-specific endonuclease/pyrophosphatase/phosphodiesterase" evidence="2">
    <location>
        <begin position="40"/>
        <end position="237"/>
    </location>
</feature>
<dbReference type="InterPro" id="IPR044925">
    <property type="entry name" value="His-Me_finger_sf"/>
</dbReference>
<evidence type="ECO:0000313" key="3">
    <source>
        <dbReference type="EMBL" id="GGM53217.1"/>
    </source>
</evidence>
<dbReference type="SMART" id="SM00477">
    <property type="entry name" value="NUC"/>
    <property type="match status" value="1"/>
</dbReference>
<dbReference type="Pfam" id="PF01223">
    <property type="entry name" value="Endonuclease_NS"/>
    <property type="match status" value="1"/>
</dbReference>
<dbReference type="Gene3D" id="3.40.570.10">
    <property type="entry name" value="Extracellular Endonuclease, subunit A"/>
    <property type="match status" value="1"/>
</dbReference>
<dbReference type="InterPro" id="IPR020821">
    <property type="entry name" value="ENPP1-3/EXOG-like_nuc-like"/>
</dbReference>
<comment type="caution">
    <text evidence="3">The sequence shown here is derived from an EMBL/GenBank/DDBJ whole genome shotgun (WGS) entry which is preliminary data.</text>
</comment>
<dbReference type="PANTHER" id="PTHR13966">
    <property type="entry name" value="ENDONUCLEASE RELATED"/>
    <property type="match status" value="1"/>
</dbReference>
<dbReference type="InterPro" id="IPR044929">
    <property type="entry name" value="DNA/RNA_non-sp_Endonuclease_sf"/>
</dbReference>
<evidence type="ECO:0000313" key="4">
    <source>
        <dbReference type="Proteomes" id="UP000653477"/>
    </source>
</evidence>
<dbReference type="SUPFAM" id="SSF54060">
    <property type="entry name" value="His-Me finger endonucleases"/>
    <property type="match status" value="1"/>
</dbReference>
<sequence length="262" mass="30255">MFAQSNPVNVSYRQPQDGRRIADIIELPSYPKEKGGALIFHKGYTVFYSSRYGIPLWVAWEINPDRVRSVERRSGYGFFPDPALPDSLQTNQKEYNRTGYDKGHMCPANDNTGSAELMRECHYASNLAPQRKELNRSGGTWFNVEQECTKFVKREGKKLYVICGPIIEHSTLSARQRLNGRSAYTPKHFFKVMMYEDGGVRYGMGLIFNQWNHMVAKPIREVETMVGFNFFMNLPAREQDKFERSVGDNALFRGIKRNARIE</sequence>
<dbReference type="Proteomes" id="UP000653477">
    <property type="component" value="Unassembled WGS sequence"/>
</dbReference>
<dbReference type="EMBL" id="BMPU01000002">
    <property type="protein sequence ID" value="GGM53217.1"/>
    <property type="molecule type" value="Genomic_DNA"/>
</dbReference>
<protein>
    <recommendedName>
        <fullName evidence="5">Endonuclease</fullName>
    </recommendedName>
</protein>
<evidence type="ECO:0000259" key="1">
    <source>
        <dbReference type="SMART" id="SM00477"/>
    </source>
</evidence>
<accession>A0ABQ2H7L7</accession>
<feature type="domain" description="ENPP1-3/EXOG-like endonuclease/phosphodiesterase" evidence="1">
    <location>
        <begin position="41"/>
        <end position="237"/>
    </location>
</feature>
<organism evidence="3 4">
    <name type="scientific">Porphyromonas pasteri</name>
    <dbReference type="NCBI Taxonomy" id="1583331"/>
    <lineage>
        <taxon>Bacteria</taxon>
        <taxon>Pseudomonadati</taxon>
        <taxon>Bacteroidota</taxon>
        <taxon>Bacteroidia</taxon>
        <taxon>Bacteroidales</taxon>
        <taxon>Porphyromonadaceae</taxon>
        <taxon>Porphyromonas</taxon>
    </lineage>
</organism>